<feature type="transmembrane region" description="Helical" evidence="2">
    <location>
        <begin position="189"/>
        <end position="210"/>
    </location>
</feature>
<keyword evidence="3" id="KW-0732">Signal</keyword>
<evidence type="ECO:0000256" key="1">
    <source>
        <dbReference type="SAM" id="MobiDB-lite"/>
    </source>
</evidence>
<feature type="compositionally biased region" description="Low complexity" evidence="1">
    <location>
        <begin position="149"/>
        <end position="162"/>
    </location>
</feature>
<comment type="caution">
    <text evidence="4">The sequence shown here is derived from an EMBL/GenBank/DDBJ whole genome shotgun (WGS) entry which is preliminary data.</text>
</comment>
<sequence>MKLWRTTAAATASLTLGAALSVAAPGAALAQESIPSPPPDLDCSDVEQDNFEVSPGDPHRFDADNDGIGCEDDESDDGAEVPVPSPPPDLDCPDVEQDNFEVSPGDPHRFDADNDGIGCEDDESDDASDNGGGNEAGEDASDESDDGTDTGADTGADSGSDTGADDGTGDMPAGGVDTGGGAASEFDRAAALAAAAVALLAGLGVALIRWRTGRAPAGRR</sequence>
<dbReference type="RefSeq" id="WP_184639739.1">
    <property type="nucleotide sequence ID" value="NZ_BAABKT010000001.1"/>
</dbReference>
<evidence type="ECO:0008006" key="6">
    <source>
        <dbReference type="Google" id="ProtNLM"/>
    </source>
</evidence>
<name>A0A841E7H9_9ACTN</name>
<feature type="compositionally biased region" description="Acidic residues" evidence="1">
    <location>
        <begin position="136"/>
        <end position="148"/>
    </location>
</feature>
<keyword evidence="2" id="KW-1133">Transmembrane helix</keyword>
<reference evidence="4 5" key="1">
    <citation type="submission" date="2020-08" db="EMBL/GenBank/DDBJ databases">
        <title>Sequencing the genomes of 1000 actinobacteria strains.</title>
        <authorList>
            <person name="Klenk H.-P."/>
        </authorList>
    </citation>
    <scope>NUCLEOTIDE SEQUENCE [LARGE SCALE GENOMIC DNA]</scope>
    <source>
        <strain evidence="4 5">DSM 44593</strain>
    </source>
</reference>
<gene>
    <name evidence="4" type="ORF">HNR25_003648</name>
</gene>
<feature type="signal peptide" evidence="3">
    <location>
        <begin position="1"/>
        <end position="30"/>
    </location>
</feature>
<dbReference type="AlphaFoldDB" id="A0A841E7H9"/>
<evidence type="ECO:0000256" key="3">
    <source>
        <dbReference type="SAM" id="SignalP"/>
    </source>
</evidence>
<keyword evidence="2" id="KW-0472">Membrane</keyword>
<keyword evidence="2" id="KW-0812">Transmembrane</keyword>
<feature type="region of interest" description="Disordered" evidence="1">
    <location>
        <begin position="30"/>
        <end position="182"/>
    </location>
</feature>
<dbReference type="EMBL" id="JACHLY010000001">
    <property type="protein sequence ID" value="MBB5999897.1"/>
    <property type="molecule type" value="Genomic_DNA"/>
</dbReference>
<evidence type="ECO:0000256" key="2">
    <source>
        <dbReference type="SAM" id="Phobius"/>
    </source>
</evidence>
<feature type="compositionally biased region" description="Acidic residues" evidence="1">
    <location>
        <begin position="118"/>
        <end position="128"/>
    </location>
</feature>
<dbReference type="Proteomes" id="UP000578077">
    <property type="component" value="Unassembled WGS sequence"/>
</dbReference>
<accession>A0A841E7H9</accession>
<feature type="compositionally biased region" description="Acidic residues" evidence="1">
    <location>
        <begin position="69"/>
        <end position="79"/>
    </location>
</feature>
<proteinExistence type="predicted"/>
<evidence type="ECO:0000313" key="4">
    <source>
        <dbReference type="EMBL" id="MBB5999897.1"/>
    </source>
</evidence>
<evidence type="ECO:0000313" key="5">
    <source>
        <dbReference type="Proteomes" id="UP000578077"/>
    </source>
</evidence>
<protein>
    <recommendedName>
        <fullName evidence="6">Excalibur calcium-binding domain-containing protein</fullName>
    </recommendedName>
</protein>
<organism evidence="4 5">
    <name type="scientific">Streptomonospora salina</name>
    <dbReference type="NCBI Taxonomy" id="104205"/>
    <lineage>
        <taxon>Bacteria</taxon>
        <taxon>Bacillati</taxon>
        <taxon>Actinomycetota</taxon>
        <taxon>Actinomycetes</taxon>
        <taxon>Streptosporangiales</taxon>
        <taxon>Nocardiopsidaceae</taxon>
        <taxon>Streptomonospora</taxon>
    </lineage>
</organism>
<feature type="chain" id="PRO_5032498042" description="Excalibur calcium-binding domain-containing protein" evidence="3">
    <location>
        <begin position="31"/>
        <end position="220"/>
    </location>
</feature>
<keyword evidence="5" id="KW-1185">Reference proteome</keyword>